<protein>
    <submittedName>
        <fullName evidence="3">Uncharacterized protein</fullName>
    </submittedName>
</protein>
<feature type="transmembrane region" description="Helical" evidence="2">
    <location>
        <begin position="49"/>
        <end position="73"/>
    </location>
</feature>
<dbReference type="OMA" id="NMTQASD"/>
<feature type="region of interest" description="Disordered" evidence="1">
    <location>
        <begin position="1652"/>
        <end position="1769"/>
    </location>
</feature>
<evidence type="ECO:0000313" key="4">
    <source>
        <dbReference type="Proteomes" id="UP000238479"/>
    </source>
</evidence>
<feature type="compositionally biased region" description="Basic and acidic residues" evidence="1">
    <location>
        <begin position="1238"/>
        <end position="1250"/>
    </location>
</feature>
<dbReference type="Gramene" id="PRQ23952">
    <property type="protein sequence ID" value="PRQ23952"/>
    <property type="gene ID" value="RchiOBHm_Chr6g0267051"/>
</dbReference>
<feature type="compositionally biased region" description="Basic and acidic residues" evidence="1">
    <location>
        <begin position="1614"/>
        <end position="1631"/>
    </location>
</feature>
<dbReference type="Proteomes" id="UP000238479">
    <property type="component" value="Chromosome 6"/>
</dbReference>
<feature type="compositionally biased region" description="Basic and acidic residues" evidence="1">
    <location>
        <begin position="537"/>
        <end position="559"/>
    </location>
</feature>
<feature type="compositionally biased region" description="Polar residues" evidence="1">
    <location>
        <begin position="1185"/>
        <end position="1202"/>
    </location>
</feature>
<feature type="compositionally biased region" description="Polar residues" evidence="1">
    <location>
        <begin position="1692"/>
        <end position="1710"/>
    </location>
</feature>
<feature type="compositionally biased region" description="Acidic residues" evidence="1">
    <location>
        <begin position="285"/>
        <end position="297"/>
    </location>
</feature>
<gene>
    <name evidence="3" type="ORF">RchiOBHm_Chr6g0267051</name>
</gene>
<feature type="compositionally biased region" description="Polar residues" evidence="1">
    <location>
        <begin position="1367"/>
        <end position="1423"/>
    </location>
</feature>
<dbReference type="PANTHER" id="PTHR33870:SF4">
    <property type="entry name" value="CARDIOMYOPATHY-ASSOCIATED PROTEIN"/>
    <property type="match status" value="1"/>
</dbReference>
<feature type="compositionally biased region" description="Polar residues" evidence="1">
    <location>
        <begin position="1067"/>
        <end position="1102"/>
    </location>
</feature>
<feature type="compositionally biased region" description="Polar residues" evidence="1">
    <location>
        <begin position="1301"/>
        <end position="1319"/>
    </location>
</feature>
<dbReference type="EMBL" id="PDCK01000044">
    <property type="protein sequence ID" value="PRQ23952.1"/>
    <property type="molecule type" value="Genomic_DNA"/>
</dbReference>
<feature type="compositionally biased region" description="Polar residues" evidence="1">
    <location>
        <begin position="1209"/>
        <end position="1226"/>
    </location>
</feature>
<feature type="compositionally biased region" description="Polar residues" evidence="1">
    <location>
        <begin position="1474"/>
        <end position="1484"/>
    </location>
</feature>
<evidence type="ECO:0000256" key="2">
    <source>
        <dbReference type="SAM" id="Phobius"/>
    </source>
</evidence>
<keyword evidence="2" id="KW-0472">Membrane</keyword>
<feature type="compositionally biased region" description="Polar residues" evidence="1">
    <location>
        <begin position="1158"/>
        <end position="1169"/>
    </location>
</feature>
<evidence type="ECO:0000313" key="3">
    <source>
        <dbReference type="EMBL" id="PRQ23952.1"/>
    </source>
</evidence>
<feature type="compositionally biased region" description="Basic and acidic residues" evidence="1">
    <location>
        <begin position="1103"/>
        <end position="1112"/>
    </location>
</feature>
<name>A0A2P6PPX4_ROSCH</name>
<evidence type="ECO:0000256" key="1">
    <source>
        <dbReference type="SAM" id="MobiDB-lite"/>
    </source>
</evidence>
<feature type="compositionally biased region" description="Basic and acidic residues" evidence="1">
    <location>
        <begin position="992"/>
        <end position="1003"/>
    </location>
</feature>
<feature type="compositionally biased region" description="Polar residues" evidence="1">
    <location>
        <begin position="828"/>
        <end position="845"/>
    </location>
</feature>
<feature type="region of interest" description="Disordered" evidence="1">
    <location>
        <begin position="244"/>
        <end position="313"/>
    </location>
</feature>
<feature type="compositionally biased region" description="Polar residues" evidence="1">
    <location>
        <begin position="1007"/>
        <end position="1023"/>
    </location>
</feature>
<comment type="caution">
    <text evidence="3">The sequence shown here is derived from an EMBL/GenBank/DDBJ whole genome shotgun (WGS) entry which is preliminary data.</text>
</comment>
<feature type="compositionally biased region" description="Polar residues" evidence="1">
    <location>
        <begin position="1558"/>
        <end position="1579"/>
    </location>
</feature>
<feature type="region of interest" description="Disordered" evidence="1">
    <location>
        <begin position="860"/>
        <end position="1023"/>
    </location>
</feature>
<feature type="region of interest" description="Disordered" evidence="1">
    <location>
        <begin position="823"/>
        <end position="845"/>
    </location>
</feature>
<organism evidence="3 4">
    <name type="scientific">Rosa chinensis</name>
    <name type="common">China rose</name>
    <dbReference type="NCBI Taxonomy" id="74649"/>
    <lineage>
        <taxon>Eukaryota</taxon>
        <taxon>Viridiplantae</taxon>
        <taxon>Streptophyta</taxon>
        <taxon>Embryophyta</taxon>
        <taxon>Tracheophyta</taxon>
        <taxon>Spermatophyta</taxon>
        <taxon>Magnoliopsida</taxon>
        <taxon>eudicotyledons</taxon>
        <taxon>Gunneridae</taxon>
        <taxon>Pentapetalae</taxon>
        <taxon>rosids</taxon>
        <taxon>fabids</taxon>
        <taxon>Rosales</taxon>
        <taxon>Rosaceae</taxon>
        <taxon>Rosoideae</taxon>
        <taxon>Rosoideae incertae sedis</taxon>
        <taxon>Rosa</taxon>
    </lineage>
</organism>
<feature type="compositionally biased region" description="Polar residues" evidence="1">
    <location>
        <begin position="1254"/>
        <end position="1265"/>
    </location>
</feature>
<feature type="region of interest" description="Disordered" evidence="1">
    <location>
        <begin position="188"/>
        <end position="223"/>
    </location>
</feature>
<feature type="compositionally biased region" description="Polar residues" evidence="1">
    <location>
        <begin position="1595"/>
        <end position="1610"/>
    </location>
</feature>
<keyword evidence="4" id="KW-1185">Reference proteome</keyword>
<feature type="compositionally biased region" description="Basic and acidic residues" evidence="1">
    <location>
        <begin position="1453"/>
        <end position="1467"/>
    </location>
</feature>
<feature type="compositionally biased region" description="Polar residues" evidence="1">
    <location>
        <begin position="930"/>
        <end position="948"/>
    </location>
</feature>
<feature type="compositionally biased region" description="Polar residues" evidence="1">
    <location>
        <begin position="1745"/>
        <end position="1760"/>
    </location>
</feature>
<feature type="compositionally biased region" description="Low complexity" evidence="1">
    <location>
        <begin position="212"/>
        <end position="222"/>
    </location>
</feature>
<feature type="compositionally biased region" description="Polar residues" evidence="1">
    <location>
        <begin position="1335"/>
        <end position="1359"/>
    </location>
</feature>
<accession>A0A2P6PPX4</accession>
<feature type="region of interest" description="Disordered" evidence="1">
    <location>
        <begin position="1515"/>
        <end position="1635"/>
    </location>
</feature>
<sequence length="1769" mass="189311">MGFVLEIGVQIRKSVTTSLRTCYRSLFHHPFLVAFLLFLIFLQRFFPSAFSVLVTASPVLVCSVVLLGTLLIFGQPELPETKRQKKITHDFASLRTRVSADAAVTLERNGRFSIHKFSGKSLDEVSCSRYSSDREGSIGYVPLIDETFHYAESEKRELNSKELENQRVIHKQKFGIDAMTRNVEAIEKPASLKGDHSESSQGGGGGDDEASDSGSDQAESSSPDASIADILPILDELHPLLDLDAPLPAHMSPDDSGVGSDRSNDGSNESDDEDTEIRGRGVEEYGVDDNDGDEEEAHDGKEDESKSAIKWTEDDQKNLRDLGNLELERNRCLENLITRRTASKRQNPEKNLIDLDTSENPFNITQISTTRHNPFDLSHDSYDDMGLPPIPGSAPSTYLPGRNPFDLLYEPNEENPELKGDHVEQEFATVVPNNTFFCRHASIRPSRLGDARQERQDLKWRPVFVPEQLASEETSYCSFQTLPREASDSKLSSIPDIESVSSGEDLDERKFNERVKEAEVISNIYQASELVDHRRHSSEDLDHLEMERPGKKDVQHDEPEIKLGQVENGNASLSGTGGFVIPVEPITNATYLKPEASEDKNSSRSSLSSSSEADEKSSDLRKDGSKFFEPFETQVQTTSGMLDDNQHKEPVYDTSPPASAKVLSFNSISSDIQAEISEVVTLPSLAEMRVPSIDQATDSDFHGKIIEEGTSGNEQIGATSHVRASVENGRDPGECNRLFLTASHSDLNDDLPKNLNVKAAFTDSSPQYVSSKDKMPAEEKNLFLSDMPSFHDHFTFPEPRIILSESKEDSSIKDLNAVGVPDPPVGVKSTSSKVIESSNEASGVQQTISTHIAMEQVSEANELPKPSNSKDGSVEVGTTAVDSTKEIASSNAGTSIQGTVTPHVSPKQFSEANVGGQTQPSNSKDKSSKVETSAKGSTKEIASSNTETGVKEPIATPNSPKKVSENNDPVLPISSKFKDGSTELGTKTSPKKVSEANDREVRKPSNSKDGSTEFGTNAMGTTKEITSINIGTAVQETVTTDHAPKEVSEDNVGELPKLSNPKDGSTDVGNNTVGSTKDIALSSTGSGVQETAETPLKQVSESDVSKLPKLSKDIALSNTGSGVQETATTPVKEVSKTDVSELPKSSNDELAKVATNDAVGSTTSLQETAPTLLKQIPKGDLSELPKSSNSKDGSNKIESNAVGSAKEIASNTIGTGVQETVSTQTPVKELLDVGDQPKPSDSKDEHKEIEINAVSFTKETASKNARSGVKETVTTDQRKVSEGNLIELPKTSNSKDESLEVATSNAVGSTKNVQETASNPLEEVSEGNVFELPKPSNSKDGSPGVTNAVNSTNSVQDTSVGELPKPSNANDGLTEVRTNALDSTKKLASSNTGTCVQEGNATHTAKQVSEGNLSELPTPSHLNDGSAEVGTNAVGSTKNVEETATPKQVSEGKNNELLKPSDLKDGSPEVTGAVDSTKSVQDTNVGELPKPSNAKDGSTEVITNAVDSTKKLASTNMESNVQEGITAHTAQQVSEGSLSELPTPSHLNDRSAEGGTNALGSTKSVEETVTTLKQVSEGNINKLPKPLDLKDGSTKVPNTGSSTKSVQETFTIKKVSEGNDGELQKPSKDGSTEVGTNVVDCTKKLGTSVQESITAHTENKGAEGGVGELPKSSNLKDELPKVGVDAVGSSKDIPSSNTESGVQESITTSEGDVAELPRPSNSDGHVGEVLKPSISEESNAGELTKPTNPKESNAGESQKTPESKGWLWW</sequence>
<feature type="compositionally biased region" description="Basic and acidic residues" evidence="1">
    <location>
        <begin position="298"/>
        <end position="313"/>
    </location>
</feature>
<reference evidence="3 4" key="1">
    <citation type="journal article" date="2018" name="Nat. Genet.">
        <title>The Rosa genome provides new insights in the design of modern roses.</title>
        <authorList>
            <person name="Bendahmane M."/>
        </authorList>
    </citation>
    <scope>NUCLEOTIDE SEQUENCE [LARGE SCALE GENOMIC DNA]</scope>
    <source>
        <strain evidence="4">cv. Old Blush</strain>
    </source>
</reference>
<feature type="region of interest" description="Disordered" evidence="1">
    <location>
        <begin position="532"/>
        <end position="559"/>
    </location>
</feature>
<feature type="region of interest" description="Disordered" evidence="1">
    <location>
        <begin position="592"/>
        <end position="655"/>
    </location>
</feature>
<feature type="compositionally biased region" description="Polar residues" evidence="1">
    <location>
        <begin position="880"/>
        <end position="922"/>
    </location>
</feature>
<feature type="transmembrane region" description="Helical" evidence="2">
    <location>
        <begin position="26"/>
        <end position="42"/>
    </location>
</feature>
<keyword evidence="2" id="KW-1133">Transmembrane helix</keyword>
<feature type="compositionally biased region" description="Polar residues" evidence="1">
    <location>
        <begin position="1515"/>
        <end position="1546"/>
    </location>
</feature>
<feature type="compositionally biased region" description="Polar residues" evidence="1">
    <location>
        <begin position="1116"/>
        <end position="1129"/>
    </location>
</feature>
<feature type="compositionally biased region" description="Basic and acidic residues" evidence="1">
    <location>
        <begin position="1133"/>
        <end position="1151"/>
    </location>
</feature>
<feature type="compositionally biased region" description="Basic and acidic residues" evidence="1">
    <location>
        <begin position="613"/>
        <end position="626"/>
    </location>
</feature>
<proteinExistence type="predicted"/>
<feature type="region of interest" description="Disordered" evidence="1">
    <location>
        <begin position="1037"/>
        <end position="1500"/>
    </location>
</feature>
<dbReference type="OrthoDB" id="1908091at2759"/>
<keyword evidence="2" id="KW-0812">Transmembrane</keyword>
<dbReference type="PANTHER" id="PTHR33870">
    <property type="entry name" value="CARDIOMYOPATHY-ASSOCIATED PROTEIN"/>
    <property type="match status" value="1"/>
</dbReference>